<keyword evidence="4" id="KW-1185">Reference proteome</keyword>
<feature type="compositionally biased region" description="Low complexity" evidence="2">
    <location>
        <begin position="20"/>
        <end position="35"/>
    </location>
</feature>
<dbReference type="Proteomes" id="UP000294933">
    <property type="component" value="Unassembled WGS sequence"/>
</dbReference>
<evidence type="ECO:0000313" key="4">
    <source>
        <dbReference type="Proteomes" id="UP000294933"/>
    </source>
</evidence>
<feature type="region of interest" description="Disordered" evidence="2">
    <location>
        <begin position="208"/>
        <end position="235"/>
    </location>
</feature>
<dbReference type="AlphaFoldDB" id="A0A4Y7QCH4"/>
<name>A0A4Y7QCH4_9AGAM</name>
<accession>A0A4Y7QCH4</accession>
<protein>
    <recommendedName>
        <fullName evidence="5">CsbD-like domain-containing protein</fullName>
    </recommendedName>
</protein>
<evidence type="ECO:0000256" key="2">
    <source>
        <dbReference type="SAM" id="MobiDB-lite"/>
    </source>
</evidence>
<reference evidence="3 4" key="1">
    <citation type="submission" date="2018-06" db="EMBL/GenBank/DDBJ databases">
        <title>A transcriptomic atlas of mushroom development highlights an independent origin of complex multicellularity.</title>
        <authorList>
            <consortium name="DOE Joint Genome Institute"/>
            <person name="Krizsan K."/>
            <person name="Almasi E."/>
            <person name="Merenyi Z."/>
            <person name="Sahu N."/>
            <person name="Viragh M."/>
            <person name="Koszo T."/>
            <person name="Mondo S."/>
            <person name="Kiss B."/>
            <person name="Balint B."/>
            <person name="Kues U."/>
            <person name="Barry K."/>
            <person name="Hegedus J.C."/>
            <person name="Henrissat B."/>
            <person name="Johnson J."/>
            <person name="Lipzen A."/>
            <person name="Ohm R."/>
            <person name="Nagy I."/>
            <person name="Pangilinan J."/>
            <person name="Yan J."/>
            <person name="Xiong Y."/>
            <person name="Grigoriev I.V."/>
            <person name="Hibbett D.S."/>
            <person name="Nagy L.G."/>
        </authorList>
    </citation>
    <scope>NUCLEOTIDE SEQUENCE [LARGE SCALE GENOMIC DNA]</scope>
    <source>
        <strain evidence="3 4">SZMC22713</strain>
    </source>
</reference>
<sequence>MPLFKHNHDNIATDPSLPPAGANTGYGTTGQNTGVGPAGTGMGTGHHHGLGHNTNTTGTGMTGQNAGMGTGAGGGPLTGGAAGAGGAGVGTAAGTGSAMHQNPMYQSPNVPMADGAAMPAGTHAGVTTGTDKHGNPIQPTHNTHSGGSGGKALTGKIEHAVGTMIGSESLKAKGLAKEQEANALKAQSAELSQAERLEAEALARRERAVAHGAHPDHKHLGGHNPGAGAMNPNEISGGAEYGISGAGGAGSNMRGGY</sequence>
<feature type="region of interest" description="Disordered" evidence="2">
    <location>
        <begin position="1"/>
        <end position="72"/>
    </location>
</feature>
<keyword evidence="1" id="KW-0175">Coiled coil</keyword>
<proteinExistence type="predicted"/>
<gene>
    <name evidence="3" type="ORF">BD410DRAFT_896084</name>
</gene>
<feature type="region of interest" description="Disordered" evidence="2">
    <location>
        <begin position="132"/>
        <end position="153"/>
    </location>
</feature>
<evidence type="ECO:0008006" key="5">
    <source>
        <dbReference type="Google" id="ProtNLM"/>
    </source>
</evidence>
<evidence type="ECO:0000313" key="3">
    <source>
        <dbReference type="EMBL" id="TDL25115.1"/>
    </source>
</evidence>
<feature type="compositionally biased region" description="Low complexity" evidence="2">
    <location>
        <begin position="51"/>
        <end position="65"/>
    </location>
</feature>
<dbReference type="OrthoDB" id="2590620at2759"/>
<evidence type="ECO:0000256" key="1">
    <source>
        <dbReference type="SAM" id="Coils"/>
    </source>
</evidence>
<feature type="compositionally biased region" description="Basic and acidic residues" evidence="2">
    <location>
        <begin position="208"/>
        <end position="219"/>
    </location>
</feature>
<feature type="compositionally biased region" description="Basic and acidic residues" evidence="2">
    <location>
        <begin position="1"/>
        <end position="11"/>
    </location>
</feature>
<organism evidence="3 4">
    <name type="scientific">Rickenella mellea</name>
    <dbReference type="NCBI Taxonomy" id="50990"/>
    <lineage>
        <taxon>Eukaryota</taxon>
        <taxon>Fungi</taxon>
        <taxon>Dikarya</taxon>
        <taxon>Basidiomycota</taxon>
        <taxon>Agaricomycotina</taxon>
        <taxon>Agaricomycetes</taxon>
        <taxon>Hymenochaetales</taxon>
        <taxon>Rickenellaceae</taxon>
        <taxon>Rickenella</taxon>
    </lineage>
</organism>
<feature type="coiled-coil region" evidence="1">
    <location>
        <begin position="177"/>
        <end position="204"/>
    </location>
</feature>
<dbReference type="VEuPathDB" id="FungiDB:BD410DRAFT_896084"/>
<dbReference type="EMBL" id="ML170164">
    <property type="protein sequence ID" value="TDL25115.1"/>
    <property type="molecule type" value="Genomic_DNA"/>
</dbReference>